<dbReference type="KEGG" id="caby:Cabys_2211"/>
<name>A0A1J1CAM0_CALAY</name>
<protein>
    <submittedName>
        <fullName evidence="1">Uncharacterized protein</fullName>
    </submittedName>
</protein>
<gene>
    <name evidence="1" type="ORF">Cabys_2211</name>
</gene>
<accession>A0A1J1CAM0</accession>
<dbReference type="Proteomes" id="UP000183868">
    <property type="component" value="Chromosome"/>
</dbReference>
<dbReference type="AlphaFoldDB" id="A0A1J1CAM0"/>
<reference evidence="1 2" key="1">
    <citation type="submission" date="2016-11" db="EMBL/GenBank/DDBJ databases">
        <title>Genomic analysis of Caldithrix abyssi and proposal of a novel bacterial phylum Caldithrichaeota.</title>
        <authorList>
            <person name="Kublanov I."/>
            <person name="Sigalova O."/>
            <person name="Gavrilov S."/>
            <person name="Lebedinsky A."/>
            <person name="Ivanova N."/>
            <person name="Daum C."/>
            <person name="Reddy T."/>
            <person name="Klenk H.P."/>
            <person name="Goker M."/>
            <person name="Reva O."/>
            <person name="Miroshnichenko M."/>
            <person name="Kyprides N."/>
            <person name="Woyke T."/>
            <person name="Gelfand M."/>
        </authorList>
    </citation>
    <scope>NUCLEOTIDE SEQUENCE [LARGE SCALE GENOMIC DNA]</scope>
    <source>
        <strain evidence="1 2">LF13</strain>
    </source>
</reference>
<proteinExistence type="predicted"/>
<dbReference type="PROSITE" id="PS51257">
    <property type="entry name" value="PROKAR_LIPOPROTEIN"/>
    <property type="match status" value="1"/>
</dbReference>
<evidence type="ECO:0000313" key="1">
    <source>
        <dbReference type="EMBL" id="APF18960.1"/>
    </source>
</evidence>
<dbReference type="EMBL" id="CP018099">
    <property type="protein sequence ID" value="APF18960.1"/>
    <property type="molecule type" value="Genomic_DNA"/>
</dbReference>
<evidence type="ECO:0000313" key="2">
    <source>
        <dbReference type="Proteomes" id="UP000183868"/>
    </source>
</evidence>
<sequence length="50" mass="5869">MKKALWLFLIFFLACATREPEPMNAQTLSEALQLAKKLNRPLLIDFMTDW</sequence>
<organism evidence="1 2">
    <name type="scientific">Caldithrix abyssi DSM 13497</name>
    <dbReference type="NCBI Taxonomy" id="880073"/>
    <lineage>
        <taxon>Bacteria</taxon>
        <taxon>Pseudomonadati</taxon>
        <taxon>Calditrichota</taxon>
        <taxon>Calditrichia</taxon>
        <taxon>Calditrichales</taxon>
        <taxon>Calditrichaceae</taxon>
        <taxon>Caldithrix</taxon>
    </lineage>
</organism>
<dbReference type="RefSeq" id="WP_169313661.1">
    <property type="nucleotide sequence ID" value="NZ_CM001402.1"/>
</dbReference>